<comment type="caution">
    <text evidence="1">The sequence shown here is derived from an EMBL/GenBank/DDBJ whole genome shotgun (WGS) entry which is preliminary data.</text>
</comment>
<reference evidence="1 2" key="1">
    <citation type="journal article" date="2021" name="bioRxiv">
        <title>Unique metabolic strategies in Hadean analogues reveal hints for primordial physiology.</title>
        <authorList>
            <person name="Nobu M.K."/>
            <person name="Nakai R."/>
            <person name="Tamazawa S."/>
            <person name="Mori H."/>
            <person name="Toyoda A."/>
            <person name="Ijiri A."/>
            <person name="Suzuki S."/>
            <person name="Kurokawa K."/>
            <person name="Kamagata Y."/>
            <person name="Tamaki H."/>
        </authorList>
    </citation>
    <scope>NUCLEOTIDE SEQUENCE [LARGE SCALE GENOMIC DNA]</scope>
    <source>
        <strain evidence="1">BS525</strain>
    </source>
</reference>
<name>A0A9E2BM35_PSYF1</name>
<protein>
    <submittedName>
        <fullName evidence="1">Uncharacterized protein</fullName>
    </submittedName>
</protein>
<dbReference type="EMBL" id="QLTW01000102">
    <property type="protein sequence ID" value="MBT9145494.1"/>
    <property type="molecule type" value="Genomic_DNA"/>
</dbReference>
<sequence length="78" mass="9133">MSTTTTIHTTTYSGVLYFNQWVTLRLEMIGNNISYYFNGRRLRTVPHSTHTSGFPFLRAVTGHANRLVYFDDIKIEFR</sequence>
<evidence type="ECO:0000313" key="1">
    <source>
        <dbReference type="EMBL" id="MBT9145494.1"/>
    </source>
</evidence>
<dbReference type="AlphaFoldDB" id="A0A9E2BM35"/>
<proteinExistence type="predicted"/>
<dbReference type="Gene3D" id="2.60.120.560">
    <property type="entry name" value="Exo-inulinase, domain 1"/>
    <property type="match status" value="1"/>
</dbReference>
<organism evidence="1 2">
    <name type="scientific">Psychracetigena formicireducens</name>
    <dbReference type="NCBI Taxonomy" id="2986056"/>
    <lineage>
        <taxon>Bacteria</taxon>
        <taxon>Bacillati</taxon>
        <taxon>Candidatus Lithacetigenota</taxon>
        <taxon>Candidatus Psychracetigena</taxon>
    </lineage>
</organism>
<accession>A0A9E2BM35</accession>
<gene>
    <name evidence="1" type="ORF">DDT42_01365</name>
</gene>
<evidence type="ECO:0000313" key="2">
    <source>
        <dbReference type="Proteomes" id="UP000811545"/>
    </source>
</evidence>
<dbReference type="Proteomes" id="UP000811545">
    <property type="component" value="Unassembled WGS sequence"/>
</dbReference>